<accession>A0AAD7XRL4</accession>
<evidence type="ECO:0000256" key="7">
    <source>
        <dbReference type="ARBA" id="ARBA00022840"/>
    </source>
</evidence>
<dbReference type="Proteomes" id="UP001230188">
    <property type="component" value="Unassembled WGS sequence"/>
</dbReference>
<dbReference type="EC" id="2.7.1.26" evidence="2"/>
<dbReference type="GO" id="GO:0005524">
    <property type="term" value="F:ATP binding"/>
    <property type="evidence" value="ECO:0007669"/>
    <property type="project" value="UniProtKB-KW"/>
</dbReference>
<comment type="pathway">
    <text evidence="1">Cofactor biosynthesis; FMN biosynthesis; FMN from riboflavin (ATP route): step 1/1.</text>
</comment>
<keyword evidence="10" id="KW-1185">Reference proteome</keyword>
<protein>
    <recommendedName>
        <fullName evidence="2">riboflavin kinase</fullName>
        <ecNumber evidence="2">2.7.1.26</ecNumber>
    </recommendedName>
</protein>
<dbReference type="InterPro" id="IPR023465">
    <property type="entry name" value="Riboflavin_kinase_dom_sf"/>
</dbReference>
<keyword evidence="3" id="KW-0285">Flavoprotein</keyword>
<dbReference type="GO" id="GO:0009231">
    <property type="term" value="P:riboflavin biosynthetic process"/>
    <property type="evidence" value="ECO:0007669"/>
    <property type="project" value="InterPro"/>
</dbReference>
<evidence type="ECO:0000256" key="2">
    <source>
        <dbReference type="ARBA" id="ARBA00012105"/>
    </source>
</evidence>
<evidence type="ECO:0000313" key="9">
    <source>
        <dbReference type="EMBL" id="KAJ8613481.1"/>
    </source>
</evidence>
<keyword evidence="6" id="KW-0547">Nucleotide-binding</keyword>
<dbReference type="Pfam" id="PF01687">
    <property type="entry name" value="Flavokinase"/>
    <property type="match status" value="1"/>
</dbReference>
<dbReference type="InterPro" id="IPR015865">
    <property type="entry name" value="Riboflavin_kinase_bac/euk"/>
</dbReference>
<dbReference type="SUPFAM" id="SSF82114">
    <property type="entry name" value="Riboflavin kinase-like"/>
    <property type="match status" value="1"/>
</dbReference>
<dbReference type="Gene3D" id="3.40.50.150">
    <property type="entry name" value="Vaccinia Virus protein VP39"/>
    <property type="match status" value="1"/>
</dbReference>
<evidence type="ECO:0000259" key="8">
    <source>
        <dbReference type="SMART" id="SM00904"/>
    </source>
</evidence>
<evidence type="ECO:0000256" key="3">
    <source>
        <dbReference type="ARBA" id="ARBA00022630"/>
    </source>
</evidence>
<evidence type="ECO:0000256" key="6">
    <source>
        <dbReference type="ARBA" id="ARBA00022741"/>
    </source>
</evidence>
<gene>
    <name evidence="9" type="ORF">CTAYLR_002137</name>
</gene>
<dbReference type="GO" id="GO:0008531">
    <property type="term" value="F:riboflavin kinase activity"/>
    <property type="evidence" value="ECO:0007669"/>
    <property type="project" value="UniProtKB-EC"/>
</dbReference>
<dbReference type="SMART" id="SM00904">
    <property type="entry name" value="Flavokinase"/>
    <property type="match status" value="1"/>
</dbReference>
<keyword evidence="7" id="KW-0067">ATP-binding</keyword>
<dbReference type="Pfam" id="PF13489">
    <property type="entry name" value="Methyltransf_23"/>
    <property type="match status" value="1"/>
</dbReference>
<dbReference type="InterPro" id="IPR023468">
    <property type="entry name" value="Riboflavin_kinase"/>
</dbReference>
<dbReference type="AlphaFoldDB" id="A0AAD7XRL4"/>
<organism evidence="9 10">
    <name type="scientific">Chrysophaeum taylorii</name>
    <dbReference type="NCBI Taxonomy" id="2483200"/>
    <lineage>
        <taxon>Eukaryota</taxon>
        <taxon>Sar</taxon>
        <taxon>Stramenopiles</taxon>
        <taxon>Ochrophyta</taxon>
        <taxon>Pelagophyceae</taxon>
        <taxon>Pelagomonadales</taxon>
        <taxon>Pelagomonadaceae</taxon>
        <taxon>Chrysophaeum</taxon>
    </lineage>
</organism>
<feature type="domain" description="Riboflavin kinase" evidence="8">
    <location>
        <begin position="266"/>
        <end position="395"/>
    </location>
</feature>
<dbReference type="Gene3D" id="2.40.30.30">
    <property type="entry name" value="Riboflavin kinase-like"/>
    <property type="match status" value="1"/>
</dbReference>
<dbReference type="SUPFAM" id="SSF53335">
    <property type="entry name" value="S-adenosyl-L-methionine-dependent methyltransferases"/>
    <property type="match status" value="1"/>
</dbReference>
<name>A0AAD7XRL4_9STRA</name>
<proteinExistence type="predicted"/>
<evidence type="ECO:0000256" key="1">
    <source>
        <dbReference type="ARBA" id="ARBA00005201"/>
    </source>
</evidence>
<evidence type="ECO:0000256" key="4">
    <source>
        <dbReference type="ARBA" id="ARBA00022643"/>
    </source>
</evidence>
<dbReference type="PANTHER" id="PTHR22749">
    <property type="entry name" value="RIBOFLAVIN KINASE/FMN ADENYLYLTRANSFERASE"/>
    <property type="match status" value="1"/>
</dbReference>
<keyword evidence="5" id="KW-0808">Transferase</keyword>
<reference evidence="9" key="1">
    <citation type="submission" date="2023-01" db="EMBL/GenBank/DDBJ databases">
        <title>Metagenome sequencing of chrysophaentin producing Chrysophaeum taylorii.</title>
        <authorList>
            <person name="Davison J."/>
            <person name="Bewley C."/>
        </authorList>
    </citation>
    <scope>NUCLEOTIDE SEQUENCE</scope>
    <source>
        <strain evidence="9">NIES-1699</strain>
    </source>
</reference>
<dbReference type="GO" id="GO:0009398">
    <property type="term" value="P:FMN biosynthetic process"/>
    <property type="evidence" value="ECO:0007669"/>
    <property type="project" value="TreeGrafter"/>
</dbReference>
<keyword evidence="4" id="KW-0288">FMN</keyword>
<dbReference type="InterPro" id="IPR029063">
    <property type="entry name" value="SAM-dependent_MTases_sf"/>
</dbReference>
<dbReference type="PANTHER" id="PTHR22749:SF6">
    <property type="entry name" value="RIBOFLAVIN KINASE"/>
    <property type="match status" value="1"/>
</dbReference>
<evidence type="ECO:0000256" key="5">
    <source>
        <dbReference type="ARBA" id="ARBA00022679"/>
    </source>
</evidence>
<dbReference type="CDD" id="cd02440">
    <property type="entry name" value="AdoMet_MTases"/>
    <property type="match status" value="1"/>
</dbReference>
<dbReference type="EMBL" id="JAQMWT010000028">
    <property type="protein sequence ID" value="KAJ8613481.1"/>
    <property type="molecule type" value="Genomic_DNA"/>
</dbReference>
<sequence>MRPIDDVVVLSCLFIRSVSSFSVSRGSGGARRVATSAAEKAIQAHEAALSRQGASVPASASREAHNSRQANVFSGETVAYFASAEATPPDVAVKLDRIAAAVPGDRVLDVGTGTGCLARRYAATSVVGVDLSSEMIAAAEAPNATFWCGDVVDYEDAWVESGEPPFDAAVFNACFGNVFDQKDALRAAAAVVRPGGQVVVSHPLGAAFVDDLRRLDPTVVRHSLPTSLADLDRIAPAFLEPADLVDEPDFYLARWSRRAFAPLEPRLFLRGPVARGYGRGSKKLGFPTANLPEDMFGAAVADLPTGVYCGWATVADGASYPAVANVGFSPTFQGAENPVKIVEAHICDYDGDDFYDQPLAILLAAFLRPERKFPTFDRLLAQITHDVQTATRLLHDDPILAQLRHHPALQQLQNAPETTATWLPSTDL</sequence>
<comment type="caution">
    <text evidence="9">The sequence shown here is derived from an EMBL/GenBank/DDBJ whole genome shotgun (WGS) entry which is preliminary data.</text>
</comment>
<evidence type="ECO:0000313" key="10">
    <source>
        <dbReference type="Proteomes" id="UP001230188"/>
    </source>
</evidence>